<dbReference type="Proteomes" id="UP000326340">
    <property type="component" value="Unassembled WGS sequence"/>
</dbReference>
<keyword evidence="3" id="KW-1185">Reference proteome</keyword>
<reference evidence="2 3" key="1">
    <citation type="journal article" date="2019" name="Sci. Rep.">
        <title>Colletotrichum shisoi sp. nov., an anthracnose pathogen of Perilla frutescens in Japan: molecular phylogenetic, morphological and genomic evidence.</title>
        <authorList>
            <person name="Gan P."/>
            <person name="Tsushima A."/>
            <person name="Hiroyama R."/>
            <person name="Narusaka M."/>
            <person name="Takano Y."/>
            <person name="Narusaka Y."/>
            <person name="Kawaradani M."/>
            <person name="Damm U."/>
            <person name="Shirasu K."/>
        </authorList>
    </citation>
    <scope>NUCLEOTIDE SEQUENCE [LARGE SCALE GENOMIC DNA]</scope>
    <source>
        <strain evidence="2 3">PG-2018a</strain>
    </source>
</reference>
<name>A0A5Q4C008_9PEZI</name>
<proteinExistence type="predicted"/>
<accession>A0A5Q4C008</accession>
<feature type="region of interest" description="Disordered" evidence="1">
    <location>
        <begin position="83"/>
        <end position="103"/>
    </location>
</feature>
<feature type="compositionally biased region" description="Basic and acidic residues" evidence="1">
    <location>
        <begin position="90"/>
        <end position="103"/>
    </location>
</feature>
<gene>
    <name evidence="2" type="ORF">CSHISOI_03373</name>
</gene>
<sequence length="103" mass="11703">MSATNQIQREPSGRNPLRTVWRETYEVWDGVCHGVGKAYFKITGRWLACFTVAVGQVDPGLKLEEPGNVFQYRCYGPQRLRQTSISRGTTETRGRTTDGRYTS</sequence>
<protein>
    <submittedName>
        <fullName evidence="2">Uncharacterized protein</fullName>
    </submittedName>
</protein>
<dbReference type="EMBL" id="PUHP01000199">
    <property type="protein sequence ID" value="TQN72136.1"/>
    <property type="molecule type" value="Genomic_DNA"/>
</dbReference>
<dbReference type="AlphaFoldDB" id="A0A5Q4C008"/>
<evidence type="ECO:0000256" key="1">
    <source>
        <dbReference type="SAM" id="MobiDB-lite"/>
    </source>
</evidence>
<evidence type="ECO:0000313" key="2">
    <source>
        <dbReference type="EMBL" id="TQN72136.1"/>
    </source>
</evidence>
<dbReference type="OrthoDB" id="4799468at2759"/>
<evidence type="ECO:0000313" key="3">
    <source>
        <dbReference type="Proteomes" id="UP000326340"/>
    </source>
</evidence>
<comment type="caution">
    <text evidence="2">The sequence shown here is derived from an EMBL/GenBank/DDBJ whole genome shotgun (WGS) entry which is preliminary data.</text>
</comment>
<organism evidence="2 3">
    <name type="scientific">Colletotrichum shisoi</name>
    <dbReference type="NCBI Taxonomy" id="2078593"/>
    <lineage>
        <taxon>Eukaryota</taxon>
        <taxon>Fungi</taxon>
        <taxon>Dikarya</taxon>
        <taxon>Ascomycota</taxon>
        <taxon>Pezizomycotina</taxon>
        <taxon>Sordariomycetes</taxon>
        <taxon>Hypocreomycetidae</taxon>
        <taxon>Glomerellales</taxon>
        <taxon>Glomerellaceae</taxon>
        <taxon>Colletotrichum</taxon>
        <taxon>Colletotrichum destructivum species complex</taxon>
    </lineage>
</organism>